<accession>A0A1V2EUT3</accession>
<keyword evidence="2" id="KW-1185">Reference proteome</keyword>
<protein>
    <submittedName>
        <fullName evidence="1">Uncharacterized protein</fullName>
    </submittedName>
</protein>
<name>A0A1V2EUT3_9SPHN</name>
<dbReference type="Proteomes" id="UP000188729">
    <property type="component" value="Unassembled WGS sequence"/>
</dbReference>
<reference evidence="1 2" key="1">
    <citation type="submission" date="2016-11" db="EMBL/GenBank/DDBJ databases">
        <title>Genome sequence of Sphingomonas jeddahensis G39.</title>
        <authorList>
            <person name="Poehlein A."/>
            <person name="Wuebbeler J.H."/>
            <person name="Steinbuechel A."/>
            <person name="Daniel R."/>
        </authorList>
    </citation>
    <scope>NUCLEOTIDE SEQUENCE [LARGE SCALE GENOMIC DNA]</scope>
    <source>
        <strain evidence="1 2">G39</strain>
    </source>
</reference>
<dbReference type="RefSeq" id="WP_158049629.1">
    <property type="nucleotide sequence ID" value="NZ_MPSB01000004.1"/>
</dbReference>
<dbReference type="OrthoDB" id="7565359at2"/>
<dbReference type="AlphaFoldDB" id="A0A1V2EUT3"/>
<sequence length="142" mass="14253">MVADVEVPAGFVPQYAIAFGAVDGPATAVHAGNPLPVRAARQPAAAPPLAGSLTASGMAGPFVPELDRPIWVTLSGDWSGTVELLRSTDGGATAVPLTAGGAPWARFTANANEAVADESEAGATYHLSATLLGGTLTYRVAQ</sequence>
<evidence type="ECO:0000313" key="1">
    <source>
        <dbReference type="EMBL" id="ONF96436.1"/>
    </source>
</evidence>
<dbReference type="EMBL" id="MPSB01000004">
    <property type="protein sequence ID" value="ONF96436.1"/>
    <property type="molecule type" value="Genomic_DNA"/>
</dbReference>
<evidence type="ECO:0000313" key="2">
    <source>
        <dbReference type="Proteomes" id="UP000188729"/>
    </source>
</evidence>
<proteinExistence type="predicted"/>
<comment type="caution">
    <text evidence="1">The sequence shown here is derived from an EMBL/GenBank/DDBJ whole genome shotgun (WGS) entry which is preliminary data.</text>
</comment>
<organism evidence="1 2">
    <name type="scientific">Sphingomonas jeddahensis</name>
    <dbReference type="NCBI Taxonomy" id="1915074"/>
    <lineage>
        <taxon>Bacteria</taxon>
        <taxon>Pseudomonadati</taxon>
        <taxon>Pseudomonadota</taxon>
        <taxon>Alphaproteobacteria</taxon>
        <taxon>Sphingomonadales</taxon>
        <taxon>Sphingomonadaceae</taxon>
        <taxon>Sphingomonas</taxon>
    </lineage>
</organism>
<gene>
    <name evidence="1" type="ORF">SPHI_12210</name>
</gene>
<dbReference type="STRING" id="1915074.SPHI_12210"/>